<feature type="compositionally biased region" description="Acidic residues" evidence="1">
    <location>
        <begin position="73"/>
        <end position="83"/>
    </location>
</feature>
<organism evidence="2 3">
    <name type="scientific">Streptomyces lavendofoliae</name>
    <dbReference type="NCBI Taxonomy" id="67314"/>
    <lineage>
        <taxon>Bacteria</taxon>
        <taxon>Bacillati</taxon>
        <taxon>Actinomycetota</taxon>
        <taxon>Actinomycetes</taxon>
        <taxon>Kitasatosporales</taxon>
        <taxon>Streptomycetaceae</taxon>
        <taxon>Streptomyces</taxon>
    </lineage>
</organism>
<evidence type="ECO:0000256" key="1">
    <source>
        <dbReference type="SAM" id="MobiDB-lite"/>
    </source>
</evidence>
<sequence>MPGEPISGPCCDDLHDLCAWPTTPDHFLYCSCHCHQEARAMAAKPRATTARRTTTTRPARSPRELAPAAREPEPEEVEETDAAEAQEIEAEGHYVTAELAGEDLRIVPPGAWRQSWQKALAQGQFDFFAEQVIHPEDLDLYFEIDPTNDEFEAFVAEAASRSGESLGKSRGPARSSRRTPRR</sequence>
<accession>A0A918I3C6</accession>
<reference evidence="2" key="1">
    <citation type="journal article" date="2014" name="Int. J. Syst. Evol. Microbiol.">
        <title>Complete genome sequence of Corynebacterium casei LMG S-19264T (=DSM 44701T), isolated from a smear-ripened cheese.</title>
        <authorList>
            <consortium name="US DOE Joint Genome Institute (JGI-PGF)"/>
            <person name="Walter F."/>
            <person name="Albersmeier A."/>
            <person name="Kalinowski J."/>
            <person name="Ruckert C."/>
        </authorList>
    </citation>
    <scope>NUCLEOTIDE SEQUENCE</scope>
    <source>
        <strain evidence="2">JCM 4391</strain>
    </source>
</reference>
<gene>
    <name evidence="2" type="ORF">GCM10010274_59730</name>
</gene>
<evidence type="ECO:0000313" key="2">
    <source>
        <dbReference type="EMBL" id="GGU62924.1"/>
    </source>
</evidence>
<feature type="compositionally biased region" description="Low complexity" evidence="1">
    <location>
        <begin position="43"/>
        <end position="69"/>
    </location>
</feature>
<feature type="region of interest" description="Disordered" evidence="1">
    <location>
        <begin position="159"/>
        <end position="182"/>
    </location>
</feature>
<reference evidence="2" key="2">
    <citation type="submission" date="2020-09" db="EMBL/GenBank/DDBJ databases">
        <authorList>
            <person name="Sun Q."/>
            <person name="Ohkuma M."/>
        </authorList>
    </citation>
    <scope>NUCLEOTIDE SEQUENCE</scope>
    <source>
        <strain evidence="2">JCM 4391</strain>
    </source>
</reference>
<dbReference type="AlphaFoldDB" id="A0A918I3C6"/>
<evidence type="ECO:0000313" key="3">
    <source>
        <dbReference type="Proteomes" id="UP000636661"/>
    </source>
</evidence>
<keyword evidence="3" id="KW-1185">Reference proteome</keyword>
<proteinExistence type="predicted"/>
<name>A0A918I3C6_9ACTN</name>
<dbReference type="EMBL" id="BMTP01000020">
    <property type="protein sequence ID" value="GGU62924.1"/>
    <property type="molecule type" value="Genomic_DNA"/>
</dbReference>
<comment type="caution">
    <text evidence="2">The sequence shown here is derived from an EMBL/GenBank/DDBJ whole genome shotgun (WGS) entry which is preliminary data.</text>
</comment>
<feature type="region of interest" description="Disordered" evidence="1">
    <location>
        <begin position="43"/>
        <end position="83"/>
    </location>
</feature>
<dbReference type="RefSeq" id="WP_189554396.1">
    <property type="nucleotide sequence ID" value="NZ_BMTP01000020.1"/>
</dbReference>
<dbReference type="Proteomes" id="UP000636661">
    <property type="component" value="Unassembled WGS sequence"/>
</dbReference>
<protein>
    <submittedName>
        <fullName evidence="2">Uncharacterized protein</fullName>
    </submittedName>
</protein>